<gene>
    <name evidence="1" type="ORF">CTER_0278</name>
</gene>
<accession>S0FYW9</accession>
<dbReference type="STRING" id="1195236.CTER_0278"/>
<dbReference type="RefSeq" id="WP_004623554.1">
    <property type="nucleotide sequence ID" value="NZ_AORV01000015.1"/>
</dbReference>
<reference evidence="1 2" key="1">
    <citation type="journal article" date="2013" name="Genome Announc.">
        <title>Draft Genome Sequence of the Cellulolytic, Mesophilic, Anaerobic Bacterium Clostridium termitidis Strain CT1112 (DSM 5398).</title>
        <authorList>
            <person name="Lal S."/>
            <person name="Ramachandran U."/>
            <person name="Zhang X."/>
            <person name="Munir R."/>
            <person name="Sparling R."/>
            <person name="Levin D.B."/>
        </authorList>
    </citation>
    <scope>NUCLEOTIDE SEQUENCE [LARGE SCALE GENOMIC DNA]</scope>
    <source>
        <strain evidence="1 2">CT1112</strain>
    </source>
</reference>
<organism evidence="1 2">
    <name type="scientific">Ruminiclostridium cellobioparum subsp. termitidis CT1112</name>
    <dbReference type="NCBI Taxonomy" id="1195236"/>
    <lineage>
        <taxon>Bacteria</taxon>
        <taxon>Bacillati</taxon>
        <taxon>Bacillota</taxon>
        <taxon>Clostridia</taxon>
        <taxon>Eubacteriales</taxon>
        <taxon>Oscillospiraceae</taxon>
        <taxon>Ruminiclostridium</taxon>
    </lineage>
</organism>
<evidence type="ECO:0000313" key="1">
    <source>
        <dbReference type="EMBL" id="EMS73763.1"/>
    </source>
</evidence>
<protein>
    <submittedName>
        <fullName evidence="1">Uncharacterized protein</fullName>
    </submittedName>
</protein>
<keyword evidence="2" id="KW-1185">Reference proteome</keyword>
<proteinExistence type="predicted"/>
<dbReference type="AlphaFoldDB" id="S0FYW9"/>
<dbReference type="Proteomes" id="UP000014155">
    <property type="component" value="Unassembled WGS sequence"/>
</dbReference>
<comment type="caution">
    <text evidence="1">The sequence shown here is derived from an EMBL/GenBank/DDBJ whole genome shotgun (WGS) entry which is preliminary data.</text>
</comment>
<evidence type="ECO:0000313" key="2">
    <source>
        <dbReference type="Proteomes" id="UP000014155"/>
    </source>
</evidence>
<sequence length="136" mass="15318">MYQLMIVDTQGNIVGGCTDSSCLPDAEKVTIQENCIGVETPYNLDLIFNSSQYHYRNGVFIKKEPIPYQITKCYLEQNETTTIFVPEGTIAVINGMEYEIDDGIIEYSNPNIGVYQIQLTLNGYAKTQVCVEVIEE</sequence>
<name>S0FYW9_RUMCE</name>
<dbReference type="PATRIC" id="fig|1195236.3.peg.585"/>
<dbReference type="EMBL" id="AORV01000015">
    <property type="protein sequence ID" value="EMS73763.1"/>
    <property type="molecule type" value="Genomic_DNA"/>
</dbReference>